<organism evidence="1">
    <name type="scientific">Pseudomonas putida (strain ATCC 700007 / DSM 6899 / JCM 31910 / BCRC 17059 / LMG 24140 / F1)</name>
    <dbReference type="NCBI Taxonomy" id="351746"/>
    <lineage>
        <taxon>Bacteria</taxon>
        <taxon>Pseudomonadati</taxon>
        <taxon>Pseudomonadota</taxon>
        <taxon>Gammaproteobacteria</taxon>
        <taxon>Pseudomonadales</taxon>
        <taxon>Pseudomonadaceae</taxon>
        <taxon>Pseudomonas</taxon>
    </lineage>
</organism>
<dbReference type="eggNOG" id="COG3209">
    <property type="taxonomic scope" value="Bacteria"/>
</dbReference>
<accession>A5W1C5</accession>
<proteinExistence type="predicted"/>
<dbReference type="EMBL" id="CP000712">
    <property type="protein sequence ID" value="ABQ77935.1"/>
    <property type="molecule type" value="Genomic_DNA"/>
</dbReference>
<evidence type="ECO:0008006" key="2">
    <source>
        <dbReference type="Google" id="ProtNLM"/>
    </source>
</evidence>
<dbReference type="KEGG" id="ppf:Pput_1782"/>
<dbReference type="NCBIfam" id="TIGR03696">
    <property type="entry name" value="Rhs_assc_core"/>
    <property type="match status" value="1"/>
</dbReference>
<protein>
    <recommendedName>
        <fullName evidence="2">RHS repeat-associated core domain-containing protein</fullName>
    </recommendedName>
</protein>
<dbReference type="InterPro" id="IPR022385">
    <property type="entry name" value="Rhs_assc_core"/>
</dbReference>
<reference evidence="1" key="1">
    <citation type="submission" date="2007-05" db="EMBL/GenBank/DDBJ databases">
        <title>Complete sequence of Pseudomonas putida F1.</title>
        <authorList>
            <consortium name="US DOE Joint Genome Institute"/>
            <person name="Copeland A."/>
            <person name="Lucas S."/>
            <person name="Lapidus A."/>
            <person name="Barry K."/>
            <person name="Detter J.C."/>
            <person name="Glavina del Rio T."/>
            <person name="Hammon N."/>
            <person name="Israni S."/>
            <person name="Dalin E."/>
            <person name="Tice H."/>
            <person name="Pitluck S."/>
            <person name="Chain P."/>
            <person name="Malfatti S."/>
            <person name="Shin M."/>
            <person name="Vergez L."/>
            <person name="Schmutz J."/>
            <person name="Larimer F."/>
            <person name="Land M."/>
            <person name="Hauser L."/>
            <person name="Kyrpides N."/>
            <person name="Lykidis A."/>
            <person name="Parales R."/>
            <person name="Richardson P."/>
        </authorList>
    </citation>
    <scope>NUCLEOTIDE SEQUENCE [LARGE SCALE GENOMIC DNA]</scope>
    <source>
        <strain evidence="1">F1</strain>
    </source>
</reference>
<dbReference type="SUPFAM" id="SSF56399">
    <property type="entry name" value="ADP-ribosylation"/>
    <property type="match status" value="1"/>
</dbReference>
<dbReference type="Gene3D" id="2.180.10.10">
    <property type="entry name" value="RHS repeat-associated core"/>
    <property type="match status" value="1"/>
</dbReference>
<gene>
    <name evidence="1" type="ordered locus">Pput_1782</name>
</gene>
<dbReference type="AlphaFoldDB" id="A5W1C5"/>
<evidence type="ECO:0000313" key="1">
    <source>
        <dbReference type="EMBL" id="ABQ77935.1"/>
    </source>
</evidence>
<sequence>MRRYALRPIRAIILEARATRDLQPPFITVIFTSFVRSLLALYKPHNTRQENDHRLVAQTRELAEPMNTTYSAPIKFVRRLITRLKFSTILIFTRGNTMPANTITPDTHVSYCVYGYSKALTLKPRLTGFNGAHFDPHAHYYHLGQGYRAFSPTLMRFISPDRISPFGRGGINSYAYCNGDPVNRTDPSGAVAFARLAHLALRPLNWAYKIFFKKPNINVNFNKQNVQLPGQSPEETARLRLIAMKNGLRVMEGLLDKKPDLVEKVGQYLAPGDLTAAAAASDPFKTGVTPRIVKRITTERYLEQAENIMDGKATDYRNDSLLTKADISNLDRIEAEVRKIQNPSYFGDASYSPQEQHRKLMEHLSFVRSSLQHREPWS</sequence>
<dbReference type="HOGENOM" id="CLU_731297_0_0_6"/>
<name>A5W1C5_PSEP1</name>